<protein>
    <submittedName>
        <fullName evidence="3">Uncharacterized protein</fullName>
    </submittedName>
</protein>
<organism evidence="3 4">
    <name type="scientific">Podospora appendiculata</name>
    <dbReference type="NCBI Taxonomy" id="314037"/>
    <lineage>
        <taxon>Eukaryota</taxon>
        <taxon>Fungi</taxon>
        <taxon>Dikarya</taxon>
        <taxon>Ascomycota</taxon>
        <taxon>Pezizomycotina</taxon>
        <taxon>Sordariomycetes</taxon>
        <taxon>Sordariomycetidae</taxon>
        <taxon>Sordariales</taxon>
        <taxon>Podosporaceae</taxon>
        <taxon>Podospora</taxon>
    </lineage>
</organism>
<feature type="compositionally biased region" description="Basic and acidic residues" evidence="1">
    <location>
        <begin position="10"/>
        <end position="21"/>
    </location>
</feature>
<evidence type="ECO:0000313" key="4">
    <source>
        <dbReference type="Proteomes" id="UP001270362"/>
    </source>
</evidence>
<evidence type="ECO:0000313" key="3">
    <source>
        <dbReference type="EMBL" id="KAK3682767.1"/>
    </source>
</evidence>
<keyword evidence="2" id="KW-0472">Membrane</keyword>
<reference evidence="3" key="2">
    <citation type="submission" date="2023-06" db="EMBL/GenBank/DDBJ databases">
        <authorList>
            <consortium name="Lawrence Berkeley National Laboratory"/>
            <person name="Haridas S."/>
            <person name="Hensen N."/>
            <person name="Bonometti L."/>
            <person name="Westerberg I."/>
            <person name="Brannstrom I.O."/>
            <person name="Guillou S."/>
            <person name="Cros-Aarteil S."/>
            <person name="Calhoun S."/>
            <person name="Kuo A."/>
            <person name="Mondo S."/>
            <person name="Pangilinan J."/>
            <person name="Riley R."/>
            <person name="Labutti K."/>
            <person name="Andreopoulos B."/>
            <person name="Lipzen A."/>
            <person name="Chen C."/>
            <person name="Yanf M."/>
            <person name="Daum C."/>
            <person name="Ng V."/>
            <person name="Clum A."/>
            <person name="Steindorff A."/>
            <person name="Ohm R."/>
            <person name="Martin F."/>
            <person name="Silar P."/>
            <person name="Natvig D."/>
            <person name="Lalanne C."/>
            <person name="Gautier V."/>
            <person name="Ament-Velasquez S.L."/>
            <person name="Kruys A."/>
            <person name="Hutchinson M.I."/>
            <person name="Powell A.J."/>
            <person name="Barry K."/>
            <person name="Miller A.N."/>
            <person name="Grigoriev I.V."/>
            <person name="Debuchy R."/>
            <person name="Gladieux P."/>
            <person name="Thoren M.H."/>
            <person name="Johannesson H."/>
        </authorList>
    </citation>
    <scope>NUCLEOTIDE SEQUENCE</scope>
    <source>
        <strain evidence="3">CBS 314.62</strain>
    </source>
</reference>
<comment type="caution">
    <text evidence="3">The sequence shown here is derived from an EMBL/GenBank/DDBJ whole genome shotgun (WGS) entry which is preliminary data.</text>
</comment>
<sequence length="155" mass="17769">MIPHISYQKSQEHQHHARPDTPRTTPTLSWNTPLLPHRNKTSLLPHRTDPRALQWRDVPRSVPLAVLPLLDQWRPVDVALQPRSHARVPAVDDGVRADEAEVLVQVFVVWTCGFVAEGAVAHEDDADFDAYFLVSFSFFFSFFFSFLRVGLVVDW</sequence>
<feature type="compositionally biased region" description="Polar residues" evidence="1">
    <location>
        <begin position="22"/>
        <end position="32"/>
    </location>
</feature>
<evidence type="ECO:0000256" key="1">
    <source>
        <dbReference type="SAM" id="MobiDB-lite"/>
    </source>
</evidence>
<accession>A0AAE0X1L3</accession>
<evidence type="ECO:0000256" key="2">
    <source>
        <dbReference type="SAM" id="Phobius"/>
    </source>
</evidence>
<reference evidence="3" key="1">
    <citation type="journal article" date="2023" name="Mol. Phylogenet. Evol.">
        <title>Genome-scale phylogeny and comparative genomics of the fungal order Sordariales.</title>
        <authorList>
            <person name="Hensen N."/>
            <person name="Bonometti L."/>
            <person name="Westerberg I."/>
            <person name="Brannstrom I.O."/>
            <person name="Guillou S."/>
            <person name="Cros-Aarteil S."/>
            <person name="Calhoun S."/>
            <person name="Haridas S."/>
            <person name="Kuo A."/>
            <person name="Mondo S."/>
            <person name="Pangilinan J."/>
            <person name="Riley R."/>
            <person name="LaButti K."/>
            <person name="Andreopoulos B."/>
            <person name="Lipzen A."/>
            <person name="Chen C."/>
            <person name="Yan M."/>
            <person name="Daum C."/>
            <person name="Ng V."/>
            <person name="Clum A."/>
            <person name="Steindorff A."/>
            <person name="Ohm R.A."/>
            <person name="Martin F."/>
            <person name="Silar P."/>
            <person name="Natvig D.O."/>
            <person name="Lalanne C."/>
            <person name="Gautier V."/>
            <person name="Ament-Velasquez S.L."/>
            <person name="Kruys A."/>
            <person name="Hutchinson M.I."/>
            <person name="Powell A.J."/>
            <person name="Barry K."/>
            <person name="Miller A.N."/>
            <person name="Grigoriev I.V."/>
            <person name="Debuchy R."/>
            <person name="Gladieux P."/>
            <person name="Hiltunen Thoren M."/>
            <person name="Johannesson H."/>
        </authorList>
    </citation>
    <scope>NUCLEOTIDE SEQUENCE</scope>
    <source>
        <strain evidence="3">CBS 314.62</strain>
    </source>
</reference>
<dbReference type="EMBL" id="JAULSO010000005">
    <property type="protein sequence ID" value="KAK3682767.1"/>
    <property type="molecule type" value="Genomic_DNA"/>
</dbReference>
<keyword evidence="2" id="KW-1133">Transmembrane helix</keyword>
<dbReference type="AlphaFoldDB" id="A0AAE0X1L3"/>
<feature type="region of interest" description="Disordered" evidence="1">
    <location>
        <begin position="1"/>
        <end position="32"/>
    </location>
</feature>
<proteinExistence type="predicted"/>
<keyword evidence="2" id="KW-0812">Transmembrane</keyword>
<keyword evidence="4" id="KW-1185">Reference proteome</keyword>
<name>A0AAE0X1L3_9PEZI</name>
<feature type="transmembrane region" description="Helical" evidence="2">
    <location>
        <begin position="130"/>
        <end position="153"/>
    </location>
</feature>
<gene>
    <name evidence="3" type="ORF">B0T22DRAFT_294232</name>
</gene>
<dbReference type="Proteomes" id="UP001270362">
    <property type="component" value="Unassembled WGS sequence"/>
</dbReference>